<feature type="coiled-coil region" evidence="1">
    <location>
        <begin position="494"/>
        <end position="551"/>
    </location>
</feature>
<feature type="compositionally biased region" description="Basic and acidic residues" evidence="2">
    <location>
        <begin position="790"/>
        <end position="803"/>
    </location>
</feature>
<dbReference type="EMBL" id="JABANP010000306">
    <property type="protein sequence ID" value="KAF4684545.1"/>
    <property type="molecule type" value="Genomic_DNA"/>
</dbReference>
<feature type="region of interest" description="Disordered" evidence="2">
    <location>
        <begin position="852"/>
        <end position="875"/>
    </location>
</feature>
<feature type="compositionally biased region" description="Basic and acidic residues" evidence="2">
    <location>
        <begin position="1512"/>
        <end position="1545"/>
    </location>
</feature>
<evidence type="ECO:0000313" key="3">
    <source>
        <dbReference type="EMBL" id="KAF4684545.1"/>
    </source>
</evidence>
<feature type="region of interest" description="Disordered" evidence="2">
    <location>
        <begin position="1401"/>
        <end position="1423"/>
    </location>
</feature>
<evidence type="ECO:0000256" key="1">
    <source>
        <dbReference type="SAM" id="Coils"/>
    </source>
</evidence>
<feature type="compositionally biased region" description="Low complexity" evidence="2">
    <location>
        <begin position="1562"/>
        <end position="1575"/>
    </location>
</feature>
<name>A0A7J6NL54_PEROL</name>
<feature type="compositionally biased region" description="Acidic residues" evidence="2">
    <location>
        <begin position="1546"/>
        <end position="1557"/>
    </location>
</feature>
<feature type="compositionally biased region" description="Low complexity" evidence="2">
    <location>
        <begin position="45"/>
        <end position="62"/>
    </location>
</feature>
<gene>
    <name evidence="3" type="ORF">FOZ60_007697</name>
</gene>
<protein>
    <submittedName>
        <fullName evidence="3">Uncharacterized protein</fullName>
    </submittedName>
</protein>
<evidence type="ECO:0000256" key="2">
    <source>
        <dbReference type="SAM" id="MobiDB-lite"/>
    </source>
</evidence>
<feature type="region of interest" description="Disordered" evidence="2">
    <location>
        <begin position="755"/>
        <end position="816"/>
    </location>
</feature>
<reference evidence="3 4" key="1">
    <citation type="submission" date="2020-04" db="EMBL/GenBank/DDBJ databases">
        <title>Perkinsus olseni comparative genomics.</title>
        <authorList>
            <person name="Bogema D.R."/>
        </authorList>
    </citation>
    <scope>NUCLEOTIDE SEQUENCE [LARGE SCALE GENOMIC DNA]</scope>
    <source>
        <strain evidence="3">00978-12</strain>
    </source>
</reference>
<feature type="region of interest" description="Disordered" evidence="2">
    <location>
        <begin position="1466"/>
        <end position="1584"/>
    </location>
</feature>
<comment type="caution">
    <text evidence="3">The sequence shown here is derived from an EMBL/GenBank/DDBJ whole genome shotgun (WGS) entry which is preliminary data.</text>
</comment>
<feature type="region of interest" description="Disordered" evidence="2">
    <location>
        <begin position="1"/>
        <end position="63"/>
    </location>
</feature>
<evidence type="ECO:0000313" key="4">
    <source>
        <dbReference type="Proteomes" id="UP000541610"/>
    </source>
</evidence>
<accession>A0A7J6NL54</accession>
<feature type="region of interest" description="Disordered" evidence="2">
    <location>
        <begin position="1340"/>
        <end position="1385"/>
    </location>
</feature>
<sequence>MDSNKIFDTGDDPNSSRVDTLVGATPLPARVLFKDTEGVPDTAEESTQAPASSSSSSLLQSSHTAEAVDVARSVISSNEEGSDAANRRALVFGGEMPLDEIGEEQQPTFIFSVDESRRRAWLSKWSERASTLTRIDSVEDCLKARDGERVVGEMDQLIDGTATISHTGCTYLNRAAALKLNYSGGCSGLWDLDFDRLLLAVKVEAPKDSTGQFPLNLNGGLHICALIRMMLRRWAELRETTHGLTRDEVEDIDEAVMLLRNNFPAEIRNSASFEAPGLLKDLQSSDAFDIIKKMETMAANIRETNVLPKTPACTLMGFVTIFNKLPEGQRTPDGLLNSFTALVGNRGIENTNIKTLKYLLDPLKSFVDIEVLEDIANWEASVRKFEANSNRIATPFSWEVLGALFRHNWPVLSTMKLATVIWYIFKAQPAFHVSVADLRAQDKDELYRKYLDRHYAVQVVLSWYSPTFYEAGACQACNDPKFAGLNPAEVISPCKDAMRSVQVLKDEEARLREKLRLQEEAARERQNMSILADLEKKQREAEEELREMKLKHMKDMESQFKVILDQAIASASKALSDGQAKCASYKEQIEKDLLEAAKLVVEQRIQLVDYSKPDAHSDIPCSAGGGLLSTRAKAGSTIGSAIAGGWPYGAISMLRVLLQGRAPDVIYIDAVDDGYGNGSDFAACSIPTKGRAQSDMIEHFTKELLEQCPLGGPQKTVILLRYPTAETGLCTAVQLKGAFGLRTIKECELPIIPEDDFDDTDHETVGTCSPSPSSANASAAGQSVGALASNEDKGAEVSLDRQAETSIPTTGVGEVSKGSQRAKPYWYIGQPIELHLQKQYEAELNKRLKKYKMKRSPKDLKNSLKNSQTASRSRRQLAPPLVQEYVYAIQRNGKRASTGRACSTYTLGTPLRKRIKQKYFQKEHMRLLMLSAKKDSPLSAKSSDLSLGTLKEIFETVGLRAGGKIVILSSGENNCNSVLAAVGSIGATAILPMRLSRLEDYSKLENKIIDGLKEGIRDRAFKPCNPLPHRQVNEPVSFVLGAVRQVVQLVEDRTMTREEELEFEKKELNIRDTVVPLHHVVDVTFSKWREHPLEIVNDRLRSLEADDSLFDETLRTFKMNISCYTRGGESWLHTTRTFEKDEELFRFDGTTTHCSCRGFSITELIAARCGTTTEDFLKPSKHHQFQKKKAQPRARLSCGELRDDFPPRSWQIIQAKFLMPFKSYDSPPNALSPRSSKSSSDELDDKEVPLGGTRPLVECGQLYIAGNTDDFLGFHLFKTSDEFSVMRGSLSGVKSFHDCPVRLEVDCGRTNMFRVLANAKLFKDDPLWICRGVQISGSEEAVDSPTGTIRPDDKQKRGIKRRRGGASKSGIVQEVESSDSAESQDRRLLENLPVAKASTCVKGGKSFARRKSSGSARPLTPVRGTEVTTMEPVKDIVVSSKKQATKSLSAPKEAVKGATKVIKKKAVAAKVEPAAPSRDGTDDPKRRRGSLAQMSDTKRRRLSTSAAPDIGLEQRERTGLLGYEKKAERRDKKATVVEEEVHADSASDEYEESEQSEEERFSSSSIGSESSVSSDAAEDSSGTE</sequence>
<keyword evidence="1" id="KW-0175">Coiled coil</keyword>
<organism evidence="3 4">
    <name type="scientific">Perkinsus olseni</name>
    <name type="common">Perkinsus atlanticus</name>
    <dbReference type="NCBI Taxonomy" id="32597"/>
    <lineage>
        <taxon>Eukaryota</taxon>
        <taxon>Sar</taxon>
        <taxon>Alveolata</taxon>
        <taxon>Perkinsozoa</taxon>
        <taxon>Perkinsea</taxon>
        <taxon>Perkinsida</taxon>
        <taxon>Perkinsidae</taxon>
        <taxon>Perkinsus</taxon>
    </lineage>
</organism>
<feature type="region of interest" description="Disordered" evidence="2">
    <location>
        <begin position="1226"/>
        <end position="1252"/>
    </location>
</feature>
<feature type="compositionally biased region" description="Low complexity" evidence="2">
    <location>
        <begin position="769"/>
        <end position="786"/>
    </location>
</feature>
<proteinExistence type="predicted"/>
<dbReference type="Proteomes" id="UP000541610">
    <property type="component" value="Unassembled WGS sequence"/>
</dbReference>